<keyword evidence="4" id="KW-1185">Reference proteome</keyword>
<dbReference type="AlphaFoldDB" id="K7MXS1"/>
<reference evidence="3" key="2">
    <citation type="submission" date="2018-02" db="UniProtKB">
        <authorList>
            <consortium name="EnsemblPlants"/>
        </authorList>
    </citation>
    <scope>IDENTIFICATION</scope>
    <source>
        <strain evidence="3">Williams 82</strain>
    </source>
</reference>
<reference evidence="2" key="3">
    <citation type="submission" date="2018-07" db="EMBL/GenBank/DDBJ databases">
        <title>WGS assembly of Glycine max.</title>
        <authorList>
            <person name="Schmutz J."/>
            <person name="Cannon S."/>
            <person name="Schlueter J."/>
            <person name="Ma J."/>
            <person name="Mitros T."/>
            <person name="Nelson W."/>
            <person name="Hyten D."/>
            <person name="Song Q."/>
            <person name="Thelen J."/>
            <person name="Cheng J."/>
            <person name="Xu D."/>
            <person name="Hellsten U."/>
            <person name="May G."/>
            <person name="Yu Y."/>
            <person name="Sakurai T."/>
            <person name="Umezawa T."/>
            <person name="Bhattacharyya M."/>
            <person name="Sandhu D."/>
            <person name="Valliyodan B."/>
            <person name="Lindquist E."/>
            <person name="Peto M."/>
            <person name="Grant D."/>
            <person name="Shu S."/>
            <person name="Goodstein D."/>
            <person name="Barry K."/>
            <person name="Futrell-Griggs M."/>
            <person name="Abernathy B."/>
            <person name="Du J."/>
            <person name="Tian Z."/>
            <person name="Zhu L."/>
            <person name="Gill N."/>
            <person name="Joshi T."/>
            <person name="Libault M."/>
            <person name="Sethuraman A."/>
            <person name="Zhang X."/>
            <person name="Shinozaki K."/>
            <person name="Nguyen H."/>
            <person name="Wing R."/>
            <person name="Cregan P."/>
            <person name="Specht J."/>
            <person name="Grimwood J."/>
            <person name="Rokhsar D."/>
            <person name="Stacey G."/>
            <person name="Shoemaker R."/>
            <person name="Jackson S."/>
        </authorList>
    </citation>
    <scope>NUCLEOTIDE SEQUENCE</scope>
    <source>
        <tissue evidence="2">Callus</tissue>
    </source>
</reference>
<protein>
    <recommendedName>
        <fullName evidence="1">DUF8040 domain-containing protein</fullName>
    </recommendedName>
</protein>
<sequence length="241" mass="28409">MTDHHWVSKILNGHLIRCYQMFRMKKLVFLELCDILETKYNLKKTQNVSIYEQVGLFLYMLSQSGFIHNCEERFQHSGETISIHFHSVLEAVYESMKDVRYRPYFRDCIGAIDGTHIRVCVPSHLQGVYIGRKGYTTTNVMVACDFSMCFTFVWAGKYYLIDFGYPTFMGFLGPYKKTRYHLSQFRIGPRIRGRVEILDNMPPFALKKQNQIIVACMTIHNFIQRNDKSDREFDSLDEDNE</sequence>
<dbReference type="PaxDb" id="3847-GLYMA19G28488.1"/>
<organism evidence="2">
    <name type="scientific">Glycine max</name>
    <name type="common">Soybean</name>
    <name type="synonym">Glycine hispida</name>
    <dbReference type="NCBI Taxonomy" id="3847"/>
    <lineage>
        <taxon>Eukaryota</taxon>
        <taxon>Viridiplantae</taxon>
        <taxon>Streptophyta</taxon>
        <taxon>Embryophyta</taxon>
        <taxon>Tracheophyta</taxon>
        <taxon>Spermatophyta</taxon>
        <taxon>Magnoliopsida</taxon>
        <taxon>eudicotyledons</taxon>
        <taxon>Gunneridae</taxon>
        <taxon>Pentapetalae</taxon>
        <taxon>rosids</taxon>
        <taxon>fabids</taxon>
        <taxon>Fabales</taxon>
        <taxon>Fabaceae</taxon>
        <taxon>Papilionoideae</taxon>
        <taxon>50 kb inversion clade</taxon>
        <taxon>NPAAA clade</taxon>
        <taxon>indigoferoid/millettioid clade</taxon>
        <taxon>Phaseoleae</taxon>
        <taxon>Glycine</taxon>
        <taxon>Glycine subgen. Soja</taxon>
    </lineage>
</organism>
<evidence type="ECO:0000313" key="4">
    <source>
        <dbReference type="Proteomes" id="UP000008827"/>
    </source>
</evidence>
<dbReference type="OMA" id="HNCEERF"/>
<dbReference type="InParanoid" id="K7MXS1"/>
<feature type="domain" description="DUF8040" evidence="1">
    <location>
        <begin position="2"/>
        <end position="93"/>
    </location>
</feature>
<dbReference type="EnsemblPlants" id="KRG94780">
    <property type="protein sequence ID" value="KRG94780"/>
    <property type="gene ID" value="GLYMA_19G108900"/>
</dbReference>
<dbReference type="PANTHER" id="PTHR22930:SF221">
    <property type="entry name" value="NUCLEASE HARBI1"/>
    <property type="match status" value="1"/>
</dbReference>
<dbReference type="EMBL" id="CM000852">
    <property type="protein sequence ID" value="KRG94780.1"/>
    <property type="molecule type" value="Genomic_DNA"/>
</dbReference>
<dbReference type="InterPro" id="IPR058353">
    <property type="entry name" value="DUF8040"/>
</dbReference>
<evidence type="ECO:0000313" key="3">
    <source>
        <dbReference type="EnsemblPlants" id="KRG94780"/>
    </source>
</evidence>
<proteinExistence type="predicted"/>
<dbReference type="Gramene" id="KRG94780">
    <property type="protein sequence ID" value="KRG94780"/>
    <property type="gene ID" value="GLYMA_19G108900"/>
</dbReference>
<name>K7MXS1_SOYBN</name>
<dbReference type="InterPro" id="IPR045249">
    <property type="entry name" value="HARBI1-like"/>
</dbReference>
<accession>K7MXS1</accession>
<dbReference type="PANTHER" id="PTHR22930">
    <property type="match status" value="1"/>
</dbReference>
<dbReference type="eggNOG" id="KOG4585">
    <property type="taxonomic scope" value="Eukaryota"/>
</dbReference>
<dbReference type="Proteomes" id="UP000008827">
    <property type="component" value="Chromosome 19"/>
</dbReference>
<evidence type="ECO:0000313" key="2">
    <source>
        <dbReference type="EMBL" id="KRG94780.1"/>
    </source>
</evidence>
<dbReference type="HOGENOM" id="CLU_040082_1_2_1"/>
<gene>
    <name evidence="2" type="ORF">GLYMA_19G108900</name>
</gene>
<evidence type="ECO:0000259" key="1">
    <source>
        <dbReference type="Pfam" id="PF26138"/>
    </source>
</evidence>
<dbReference type="Pfam" id="PF26138">
    <property type="entry name" value="DUF8040"/>
    <property type="match status" value="1"/>
</dbReference>
<reference evidence="2 3" key="1">
    <citation type="journal article" date="2010" name="Nature">
        <title>Genome sequence of the palaeopolyploid soybean.</title>
        <authorList>
            <person name="Schmutz J."/>
            <person name="Cannon S.B."/>
            <person name="Schlueter J."/>
            <person name="Ma J."/>
            <person name="Mitros T."/>
            <person name="Nelson W."/>
            <person name="Hyten D.L."/>
            <person name="Song Q."/>
            <person name="Thelen J.J."/>
            <person name="Cheng J."/>
            <person name="Xu D."/>
            <person name="Hellsten U."/>
            <person name="May G.D."/>
            <person name="Yu Y."/>
            <person name="Sakurai T."/>
            <person name="Umezawa T."/>
            <person name="Bhattacharyya M.K."/>
            <person name="Sandhu D."/>
            <person name="Valliyodan B."/>
            <person name="Lindquist E."/>
            <person name="Peto M."/>
            <person name="Grant D."/>
            <person name="Shu S."/>
            <person name="Goodstein D."/>
            <person name="Barry K."/>
            <person name="Futrell-Griggs M."/>
            <person name="Abernathy B."/>
            <person name="Du J."/>
            <person name="Tian Z."/>
            <person name="Zhu L."/>
            <person name="Gill N."/>
            <person name="Joshi T."/>
            <person name="Libault M."/>
            <person name="Sethuraman A."/>
            <person name="Zhang X.-C."/>
            <person name="Shinozaki K."/>
            <person name="Nguyen H.T."/>
            <person name="Wing R.A."/>
            <person name="Cregan P."/>
            <person name="Specht J."/>
            <person name="Grimwood J."/>
            <person name="Rokhsar D."/>
            <person name="Stacey G."/>
            <person name="Shoemaker R.C."/>
            <person name="Jackson S.A."/>
        </authorList>
    </citation>
    <scope>NUCLEOTIDE SEQUENCE</scope>
    <source>
        <strain evidence="3">cv. Williams 82</strain>
        <tissue evidence="2">Callus</tissue>
    </source>
</reference>